<keyword evidence="2" id="KW-1003">Cell membrane</keyword>
<evidence type="ECO:0000256" key="5">
    <source>
        <dbReference type="ARBA" id="ARBA00023136"/>
    </source>
</evidence>
<keyword evidence="5 6" id="KW-0472">Membrane</keyword>
<gene>
    <name evidence="7" type="ORF">K3162_10860</name>
</gene>
<feature type="transmembrane region" description="Helical" evidence="6">
    <location>
        <begin position="227"/>
        <end position="244"/>
    </location>
</feature>
<dbReference type="Proteomes" id="UP000824300">
    <property type="component" value="Chromosome"/>
</dbReference>
<keyword evidence="8" id="KW-1185">Reference proteome</keyword>
<feature type="transmembrane region" description="Helical" evidence="6">
    <location>
        <begin position="346"/>
        <end position="369"/>
    </location>
</feature>
<dbReference type="PANTHER" id="PTHR30250:SF11">
    <property type="entry name" value="O-ANTIGEN TRANSPORTER-RELATED"/>
    <property type="match status" value="1"/>
</dbReference>
<keyword evidence="3 6" id="KW-0812">Transmembrane</keyword>
<evidence type="ECO:0000256" key="4">
    <source>
        <dbReference type="ARBA" id="ARBA00022989"/>
    </source>
</evidence>
<evidence type="ECO:0008006" key="9">
    <source>
        <dbReference type="Google" id="ProtNLM"/>
    </source>
</evidence>
<evidence type="ECO:0000313" key="7">
    <source>
        <dbReference type="EMBL" id="QZD92041.1"/>
    </source>
</evidence>
<feature type="transmembrane region" description="Helical" evidence="6">
    <location>
        <begin position="250"/>
        <end position="268"/>
    </location>
</feature>
<protein>
    <recommendedName>
        <fullName evidence="9">Membrane protein involved in the export of O-antigen and teichoic acid</fullName>
    </recommendedName>
</protein>
<evidence type="ECO:0000256" key="1">
    <source>
        <dbReference type="ARBA" id="ARBA00004651"/>
    </source>
</evidence>
<feature type="transmembrane region" description="Helical" evidence="6">
    <location>
        <begin position="129"/>
        <end position="148"/>
    </location>
</feature>
<dbReference type="RefSeq" id="WP_221427744.1">
    <property type="nucleotide sequence ID" value="NZ_CP081296.1"/>
</dbReference>
<feature type="transmembrane region" description="Helical" evidence="6">
    <location>
        <begin position="376"/>
        <end position="398"/>
    </location>
</feature>
<organism evidence="7 8">
    <name type="scientific">Qipengyuania xiapuensis</name>
    <dbReference type="NCBI Taxonomy" id="2867236"/>
    <lineage>
        <taxon>Bacteria</taxon>
        <taxon>Pseudomonadati</taxon>
        <taxon>Pseudomonadota</taxon>
        <taxon>Alphaproteobacteria</taxon>
        <taxon>Sphingomonadales</taxon>
        <taxon>Erythrobacteraceae</taxon>
        <taxon>Qipengyuania</taxon>
    </lineage>
</organism>
<accession>A0ABX8ZTE6</accession>
<keyword evidence="4 6" id="KW-1133">Transmembrane helix</keyword>
<evidence type="ECO:0000256" key="3">
    <source>
        <dbReference type="ARBA" id="ARBA00022692"/>
    </source>
</evidence>
<comment type="subcellular location">
    <subcellularLocation>
        <location evidence="1">Cell membrane</location>
        <topology evidence="1">Multi-pass membrane protein</topology>
    </subcellularLocation>
</comment>
<dbReference type="EMBL" id="CP081296">
    <property type="protein sequence ID" value="QZD92041.1"/>
    <property type="molecule type" value="Genomic_DNA"/>
</dbReference>
<feature type="transmembrane region" description="Helical" evidence="6">
    <location>
        <begin position="184"/>
        <end position="206"/>
    </location>
</feature>
<evidence type="ECO:0000256" key="6">
    <source>
        <dbReference type="SAM" id="Phobius"/>
    </source>
</evidence>
<feature type="transmembrane region" description="Helical" evidence="6">
    <location>
        <begin position="41"/>
        <end position="73"/>
    </location>
</feature>
<name>A0ABX8ZTE6_9SPHN</name>
<sequence>MSDRRRILRGVAANLASIATRIAVQFATLPIFFAAWDAERIGTWLIIFSVPAYIALVGNAFAGAGGTAALAAAREGAMERARSDFRASWTISAGSTAVLALLFAGSAMFLVPSLLDRGGAVDIMDAAQAAAWLALYIFATSQMAVFDIPFRVAGRYPDHIFLYNAASLIEIVVIAAAVTFSESLAVLAMALALTRCVAAAVIFLSARKAAPEIFAGERAGQGQSMASLWRPSLAFMLVPLVFGLNLQGYLLLVGAAFGAVMLASFVATRTLTRLLDLFTNLTYAMQFYESGYLEGEKREIQRRMLATMTLVTLAVCLGFSLVLLATGAWLQGLYTLGQTYFDPVTAVILLFAASLRSLSAAPVAVLAAGNSHARVMAIYLAGSALALFVAVLLSFAGAPLPLLVLPLVVAEASQLVPATRQALERLEWQLPEFLAQTFAKERLGDIRQLLTTLRGKQ</sequence>
<dbReference type="PANTHER" id="PTHR30250">
    <property type="entry name" value="PST FAMILY PREDICTED COLANIC ACID TRANSPORTER"/>
    <property type="match status" value="1"/>
</dbReference>
<feature type="transmembrane region" description="Helical" evidence="6">
    <location>
        <begin position="160"/>
        <end position="178"/>
    </location>
</feature>
<feature type="transmembrane region" description="Helical" evidence="6">
    <location>
        <begin position="305"/>
        <end position="326"/>
    </location>
</feature>
<reference evidence="7 8" key="1">
    <citation type="submission" date="2021-08" db="EMBL/GenBank/DDBJ databases">
        <title>Comparative Genomics Analysis of the Genus Qipengyuania Reveals Extensive Genetic Diversity and Metabolic Versatility, Including the Description of Fifteen Novel Species.</title>
        <authorList>
            <person name="Liu Y."/>
        </authorList>
    </citation>
    <scope>NUCLEOTIDE SEQUENCE [LARGE SCALE GENOMIC DNA]</scope>
    <source>
        <strain evidence="7 8">1NDW3</strain>
    </source>
</reference>
<feature type="transmembrane region" description="Helical" evidence="6">
    <location>
        <begin position="12"/>
        <end position="35"/>
    </location>
</feature>
<evidence type="ECO:0000313" key="8">
    <source>
        <dbReference type="Proteomes" id="UP000824300"/>
    </source>
</evidence>
<evidence type="ECO:0000256" key="2">
    <source>
        <dbReference type="ARBA" id="ARBA00022475"/>
    </source>
</evidence>
<feature type="transmembrane region" description="Helical" evidence="6">
    <location>
        <begin position="85"/>
        <end position="109"/>
    </location>
</feature>
<dbReference type="InterPro" id="IPR050833">
    <property type="entry name" value="Poly_Biosynth_Transport"/>
</dbReference>
<proteinExistence type="predicted"/>